<feature type="compositionally biased region" description="Polar residues" evidence="1">
    <location>
        <begin position="15"/>
        <end position="37"/>
    </location>
</feature>
<comment type="caution">
    <text evidence="2">The sequence shown here is derived from an EMBL/GenBank/DDBJ whole genome shotgun (WGS) entry which is preliminary data.</text>
</comment>
<reference evidence="2" key="1">
    <citation type="journal article" date="2023" name="Science">
        <title>Genome structures resolve the early diversification of teleost fishes.</title>
        <authorList>
            <person name="Parey E."/>
            <person name="Louis A."/>
            <person name="Montfort J."/>
            <person name="Bouchez O."/>
            <person name="Roques C."/>
            <person name="Iampietro C."/>
            <person name="Lluch J."/>
            <person name="Castinel A."/>
            <person name="Donnadieu C."/>
            <person name="Desvignes T."/>
            <person name="Floi Bucao C."/>
            <person name="Jouanno E."/>
            <person name="Wen M."/>
            <person name="Mejri S."/>
            <person name="Dirks R."/>
            <person name="Jansen H."/>
            <person name="Henkel C."/>
            <person name="Chen W.J."/>
            <person name="Zahm M."/>
            <person name="Cabau C."/>
            <person name="Klopp C."/>
            <person name="Thompson A.W."/>
            <person name="Robinson-Rechavi M."/>
            <person name="Braasch I."/>
            <person name="Lecointre G."/>
            <person name="Bobe J."/>
            <person name="Postlethwait J.H."/>
            <person name="Berthelot C."/>
            <person name="Roest Crollius H."/>
            <person name="Guiguen Y."/>
        </authorList>
    </citation>
    <scope>NUCLEOTIDE SEQUENCE</scope>
    <source>
        <strain evidence="2">WJC10195</strain>
    </source>
</reference>
<name>A0A9Q1IF32_SYNKA</name>
<accession>A0A9Q1IF32</accession>
<evidence type="ECO:0000313" key="2">
    <source>
        <dbReference type="EMBL" id="KAJ8337216.1"/>
    </source>
</evidence>
<dbReference type="Proteomes" id="UP001152622">
    <property type="component" value="Chromosome 19"/>
</dbReference>
<dbReference type="AlphaFoldDB" id="A0A9Q1IF32"/>
<feature type="region of interest" description="Disordered" evidence="1">
    <location>
        <begin position="59"/>
        <end position="80"/>
    </location>
</feature>
<sequence length="80" mass="8592">MSPDSWERRGDPTPWQGSQLQPDHQNGGVSRASSNPMNFIGVSPPPELSAAASIATITSGEARRKDGRFQRRAADRGNCA</sequence>
<organism evidence="2 3">
    <name type="scientific">Synaphobranchus kaupii</name>
    <name type="common">Kaup's arrowtooth eel</name>
    <dbReference type="NCBI Taxonomy" id="118154"/>
    <lineage>
        <taxon>Eukaryota</taxon>
        <taxon>Metazoa</taxon>
        <taxon>Chordata</taxon>
        <taxon>Craniata</taxon>
        <taxon>Vertebrata</taxon>
        <taxon>Euteleostomi</taxon>
        <taxon>Actinopterygii</taxon>
        <taxon>Neopterygii</taxon>
        <taxon>Teleostei</taxon>
        <taxon>Anguilliformes</taxon>
        <taxon>Synaphobranchidae</taxon>
        <taxon>Synaphobranchus</taxon>
    </lineage>
</organism>
<dbReference type="EMBL" id="JAINUF010000019">
    <property type="protein sequence ID" value="KAJ8337216.1"/>
    <property type="molecule type" value="Genomic_DNA"/>
</dbReference>
<keyword evidence="3" id="KW-1185">Reference proteome</keyword>
<proteinExistence type="predicted"/>
<evidence type="ECO:0000256" key="1">
    <source>
        <dbReference type="SAM" id="MobiDB-lite"/>
    </source>
</evidence>
<feature type="region of interest" description="Disordered" evidence="1">
    <location>
        <begin position="1"/>
        <end position="46"/>
    </location>
</feature>
<feature type="compositionally biased region" description="Basic and acidic residues" evidence="1">
    <location>
        <begin position="1"/>
        <end position="11"/>
    </location>
</feature>
<gene>
    <name evidence="2" type="ORF">SKAU_G00384360</name>
</gene>
<feature type="compositionally biased region" description="Basic and acidic residues" evidence="1">
    <location>
        <begin position="61"/>
        <end position="80"/>
    </location>
</feature>
<evidence type="ECO:0000313" key="3">
    <source>
        <dbReference type="Proteomes" id="UP001152622"/>
    </source>
</evidence>
<protein>
    <submittedName>
        <fullName evidence="2">Uncharacterized protein</fullName>
    </submittedName>
</protein>